<protein>
    <submittedName>
        <fullName evidence="3">Uncharacterized protein</fullName>
    </submittedName>
</protein>
<gene>
    <name evidence="3" type="ORF">R50_1104</name>
</gene>
<keyword evidence="2" id="KW-1133">Transmembrane helix</keyword>
<dbReference type="KEGG" id="hfv:R50_1104"/>
<keyword evidence="2" id="KW-0812">Transmembrane</keyword>
<reference evidence="3 4" key="1">
    <citation type="submission" date="2020-02" db="EMBL/GenBank/DDBJ databases">
        <authorList>
            <person name="Hogendoorn C."/>
        </authorList>
    </citation>
    <scope>NUCLEOTIDE SEQUENCE [LARGE SCALE GENOMIC DNA]</scope>
    <source>
        <strain evidence="3">R501</strain>
    </source>
</reference>
<dbReference type="Proteomes" id="UP000503399">
    <property type="component" value="Chromosome"/>
</dbReference>
<dbReference type="EMBL" id="LR778114">
    <property type="protein sequence ID" value="CAB1128610.1"/>
    <property type="molecule type" value="Genomic_DNA"/>
</dbReference>
<keyword evidence="2" id="KW-0472">Membrane</keyword>
<feature type="transmembrane region" description="Helical" evidence="2">
    <location>
        <begin position="175"/>
        <end position="195"/>
    </location>
</feature>
<feature type="transmembrane region" description="Helical" evidence="2">
    <location>
        <begin position="299"/>
        <end position="320"/>
    </location>
</feature>
<organism evidence="3 4">
    <name type="scientific">Candidatus Hydrogenisulfobacillus filiaventi</name>
    <dbReference type="NCBI Taxonomy" id="2707344"/>
    <lineage>
        <taxon>Bacteria</taxon>
        <taxon>Bacillati</taxon>
        <taxon>Bacillota</taxon>
        <taxon>Clostridia</taxon>
        <taxon>Eubacteriales</taxon>
        <taxon>Clostridiales Family XVII. Incertae Sedis</taxon>
        <taxon>Candidatus Hydrogenisulfobacillus</taxon>
    </lineage>
</organism>
<dbReference type="AlphaFoldDB" id="A0A6F8ZFQ2"/>
<feature type="transmembrane region" description="Helical" evidence="2">
    <location>
        <begin position="27"/>
        <end position="48"/>
    </location>
</feature>
<feature type="transmembrane region" description="Helical" evidence="2">
    <location>
        <begin position="215"/>
        <end position="236"/>
    </location>
</feature>
<feature type="region of interest" description="Disordered" evidence="1">
    <location>
        <begin position="333"/>
        <end position="365"/>
    </location>
</feature>
<name>A0A6F8ZFQ2_9FIRM</name>
<evidence type="ECO:0000313" key="3">
    <source>
        <dbReference type="EMBL" id="CAB1128610.1"/>
    </source>
</evidence>
<keyword evidence="4" id="KW-1185">Reference proteome</keyword>
<evidence type="ECO:0000256" key="2">
    <source>
        <dbReference type="SAM" id="Phobius"/>
    </source>
</evidence>
<accession>A0A6F8ZFQ2</accession>
<evidence type="ECO:0000256" key="1">
    <source>
        <dbReference type="SAM" id="MobiDB-lite"/>
    </source>
</evidence>
<sequence>MQTLFWLEWMRSRDGVRRLRSDRLRTLLWGGGAAMMLLVLVVNLLHPVPVPRAPLREQQVEAALLARAALLAGLTALAWPRPVPLFQDPADVYLLGTADIPVRTPGGLALERAARRGLSRGAGGTLASVPYLVQNPWLARAAPAIVRTVAMLVTRSHLADVLAQRKLPVPWLARLALMAAVPALLHPALPALLALRLPARLAPFWPAPAFAGRLAALAAMAVLLAGLVGLTLLLAVPMPALDLPLGRPVARGRPRAGAGFPLPGRSRPAAVSRPFRFRGAWVLTEAEWRGRRRQYPWRAWGLWLLLAATATLGLAVHGSLPGPAEVDAGRLVRGRGGHARPPRDAAAPASVGTGPARIRRPLQQG</sequence>
<feature type="transmembrane region" description="Helical" evidence="2">
    <location>
        <begin position="60"/>
        <end position="79"/>
    </location>
</feature>
<evidence type="ECO:0000313" key="4">
    <source>
        <dbReference type="Proteomes" id="UP000503399"/>
    </source>
</evidence>
<proteinExistence type="predicted"/>